<proteinExistence type="predicted"/>
<dbReference type="Proteomes" id="UP001439008">
    <property type="component" value="Unassembled WGS sequence"/>
</dbReference>
<protein>
    <recommendedName>
        <fullName evidence="4">EF-hand domain-containing protein</fullName>
    </recommendedName>
</protein>
<feature type="non-terminal residue" evidence="2">
    <location>
        <position position="122"/>
    </location>
</feature>
<gene>
    <name evidence="2" type="ORF">MHBO_003233</name>
</gene>
<feature type="compositionally biased region" description="Polar residues" evidence="1">
    <location>
        <begin position="1"/>
        <end position="11"/>
    </location>
</feature>
<reference evidence="2 3" key="1">
    <citation type="journal article" date="2024" name="BMC Biol.">
        <title>Comparative genomics of Ascetosporea gives new insight into the evolutionary basis for animal parasitism in Rhizaria.</title>
        <authorList>
            <person name="Hiltunen Thoren M."/>
            <person name="Onut-Brannstrom I."/>
            <person name="Alfjorden A."/>
            <person name="Peckova H."/>
            <person name="Swords F."/>
            <person name="Hooper C."/>
            <person name="Holzer A.S."/>
            <person name="Bass D."/>
            <person name="Burki F."/>
        </authorList>
    </citation>
    <scope>NUCLEOTIDE SEQUENCE [LARGE SCALE GENOMIC DNA]</scope>
    <source>
        <strain evidence="2">20-A016</strain>
    </source>
</reference>
<evidence type="ECO:0008006" key="4">
    <source>
        <dbReference type="Google" id="ProtNLM"/>
    </source>
</evidence>
<name>A0ABV2APU3_9EUKA</name>
<sequence length="122" mass="13971">MNKNKSLNAQDAEQKVAEDKTKRLKSFSNVDLLKHCQNEKMTDAAMKEIFLRYSVNSKNLTATELISLLFDILRSCDLAPVVPESAIHDVLSEFALNVEHEQSVSLTEFKTFFLYFQQTPIK</sequence>
<organism evidence="2 3">
    <name type="scientific">Bonamia ostreae</name>
    <dbReference type="NCBI Taxonomy" id="126728"/>
    <lineage>
        <taxon>Eukaryota</taxon>
        <taxon>Sar</taxon>
        <taxon>Rhizaria</taxon>
        <taxon>Endomyxa</taxon>
        <taxon>Ascetosporea</taxon>
        <taxon>Haplosporida</taxon>
        <taxon>Bonamia</taxon>
    </lineage>
</organism>
<accession>A0ABV2APU3</accession>
<evidence type="ECO:0000256" key="1">
    <source>
        <dbReference type="SAM" id="MobiDB-lite"/>
    </source>
</evidence>
<comment type="caution">
    <text evidence="2">The sequence shown here is derived from an EMBL/GenBank/DDBJ whole genome shotgun (WGS) entry which is preliminary data.</text>
</comment>
<dbReference type="EMBL" id="JBDODL010001648">
    <property type="protein sequence ID" value="MES1921703.1"/>
    <property type="molecule type" value="Genomic_DNA"/>
</dbReference>
<feature type="region of interest" description="Disordered" evidence="1">
    <location>
        <begin position="1"/>
        <end position="20"/>
    </location>
</feature>
<keyword evidence="3" id="KW-1185">Reference proteome</keyword>
<evidence type="ECO:0000313" key="3">
    <source>
        <dbReference type="Proteomes" id="UP001439008"/>
    </source>
</evidence>
<evidence type="ECO:0000313" key="2">
    <source>
        <dbReference type="EMBL" id="MES1921703.1"/>
    </source>
</evidence>